<evidence type="ECO:0000313" key="1">
    <source>
        <dbReference type="EMBL" id="HIZ88829.1"/>
    </source>
</evidence>
<reference evidence="1" key="2">
    <citation type="submission" date="2021-04" db="EMBL/GenBank/DDBJ databases">
        <authorList>
            <person name="Gilroy R."/>
        </authorList>
    </citation>
    <scope>NUCLEOTIDE SEQUENCE</scope>
    <source>
        <strain evidence="1">ChiW4-1371</strain>
    </source>
</reference>
<dbReference type="EMBL" id="DXAQ01000037">
    <property type="protein sequence ID" value="HIZ88829.1"/>
    <property type="molecule type" value="Genomic_DNA"/>
</dbReference>
<name>A0A9D2GT27_9BACT</name>
<comment type="caution">
    <text evidence="1">The sequence shown here is derived from an EMBL/GenBank/DDBJ whole genome shotgun (WGS) entry which is preliminary data.</text>
</comment>
<sequence length="298" mass="33923">MCSKIAGHLKQQDFFKRVIESGRLSHSYILSGISGIGKRMFALEIARSLFCKNGSFFTECSCSSCTQVKAGTYPDLYVYGGSELKVENIRQISESAGMTGLASKWKVFILDEAEKLSNSSQIVAGNAFLKTLEEPGEDSLFLLITSKYEMIMPTIRSRCSQVEFAPLNHKEMYSVLSEIRPDMQNMEDIIETCGGSVERALMIDDLKISDLLLDIKSRNFKKFIDFILNCNDIQIIKAVMEFIYPLSLAQYKKTGRYSYCAYGDYILEILKRLNYNINIDLARHDFVSKTYEVFSERI</sequence>
<dbReference type="PANTHER" id="PTHR11669:SF8">
    <property type="entry name" value="DNA POLYMERASE III SUBUNIT DELTA"/>
    <property type="match status" value="1"/>
</dbReference>
<gene>
    <name evidence="1" type="ORF">H9804_02695</name>
</gene>
<dbReference type="CDD" id="cd00009">
    <property type="entry name" value="AAA"/>
    <property type="match status" value="1"/>
</dbReference>
<dbReference type="InterPro" id="IPR050238">
    <property type="entry name" value="DNA_Rep/Repair_Clamp_Loader"/>
</dbReference>
<dbReference type="PANTHER" id="PTHR11669">
    <property type="entry name" value="REPLICATION FACTOR C / DNA POLYMERASE III GAMMA-TAU SUBUNIT"/>
    <property type="match status" value="1"/>
</dbReference>
<dbReference type="Proteomes" id="UP000824176">
    <property type="component" value="Unassembled WGS sequence"/>
</dbReference>
<dbReference type="InterPro" id="IPR027417">
    <property type="entry name" value="P-loop_NTPase"/>
</dbReference>
<dbReference type="AlphaFoldDB" id="A0A9D2GT27"/>
<evidence type="ECO:0000313" key="2">
    <source>
        <dbReference type="Proteomes" id="UP000824176"/>
    </source>
</evidence>
<dbReference type="SUPFAM" id="SSF52540">
    <property type="entry name" value="P-loop containing nucleoside triphosphate hydrolases"/>
    <property type="match status" value="1"/>
</dbReference>
<reference evidence="1" key="1">
    <citation type="journal article" date="2021" name="PeerJ">
        <title>Extensive microbial diversity within the chicken gut microbiome revealed by metagenomics and culture.</title>
        <authorList>
            <person name="Gilroy R."/>
            <person name="Ravi A."/>
            <person name="Getino M."/>
            <person name="Pursley I."/>
            <person name="Horton D.L."/>
            <person name="Alikhan N.F."/>
            <person name="Baker D."/>
            <person name="Gharbi K."/>
            <person name="Hall N."/>
            <person name="Watson M."/>
            <person name="Adriaenssens E.M."/>
            <person name="Foster-Nyarko E."/>
            <person name="Jarju S."/>
            <person name="Secka A."/>
            <person name="Antonio M."/>
            <person name="Oren A."/>
            <person name="Chaudhuri R.R."/>
            <person name="La Ragione R."/>
            <person name="Hildebrand F."/>
            <person name="Pallen M.J."/>
        </authorList>
    </citation>
    <scope>NUCLEOTIDE SEQUENCE</scope>
    <source>
        <strain evidence="1">ChiW4-1371</strain>
    </source>
</reference>
<dbReference type="GO" id="GO:0006261">
    <property type="term" value="P:DNA-templated DNA replication"/>
    <property type="evidence" value="ECO:0007669"/>
    <property type="project" value="TreeGrafter"/>
</dbReference>
<proteinExistence type="predicted"/>
<dbReference type="Gene3D" id="3.40.50.300">
    <property type="entry name" value="P-loop containing nucleotide triphosphate hydrolases"/>
    <property type="match status" value="1"/>
</dbReference>
<accession>A0A9D2GT27</accession>
<protein>
    <submittedName>
        <fullName evidence="1">DNA polymerase III subunit</fullName>
    </submittedName>
</protein>
<organism evidence="1 2">
    <name type="scientific">Candidatus Mucispirillum faecigallinarum</name>
    <dbReference type="NCBI Taxonomy" id="2838699"/>
    <lineage>
        <taxon>Bacteria</taxon>
        <taxon>Pseudomonadati</taxon>
        <taxon>Deferribacterota</taxon>
        <taxon>Deferribacteres</taxon>
        <taxon>Deferribacterales</taxon>
        <taxon>Mucispirillaceae</taxon>
        <taxon>Mucispirillum</taxon>
    </lineage>
</organism>
<dbReference type="Pfam" id="PF13177">
    <property type="entry name" value="DNA_pol3_delta2"/>
    <property type="match status" value="1"/>
</dbReference>